<dbReference type="Pfam" id="PF01161">
    <property type="entry name" value="PBP"/>
    <property type="match status" value="4"/>
</dbReference>
<feature type="chain" id="PRO_5036211718" description="Phosphatidylethanolamine-binding protein" evidence="1">
    <location>
        <begin position="20"/>
        <end position="643"/>
    </location>
</feature>
<accession>A0A7R9Q0D7</accession>
<dbReference type="InterPro" id="IPR008914">
    <property type="entry name" value="PEBP"/>
</dbReference>
<dbReference type="InterPro" id="IPR036610">
    <property type="entry name" value="PEBP-like_sf"/>
</dbReference>
<keyword evidence="3" id="KW-1185">Reference proteome</keyword>
<dbReference type="OrthoDB" id="6920452at2759"/>
<dbReference type="InterPro" id="IPR035810">
    <property type="entry name" value="PEBP_euk"/>
</dbReference>
<dbReference type="AlphaFoldDB" id="A0A7R9Q0D7"/>
<dbReference type="Proteomes" id="UP000759131">
    <property type="component" value="Unassembled WGS sequence"/>
</dbReference>
<dbReference type="PANTHER" id="PTHR11362:SF82">
    <property type="entry name" value="PHOSPHATIDYLETHANOLAMINE-BINDING PROTEIN 4"/>
    <property type="match status" value="1"/>
</dbReference>
<dbReference type="Gene3D" id="3.90.280.10">
    <property type="entry name" value="PEBP-like"/>
    <property type="match status" value="4"/>
</dbReference>
<dbReference type="EMBL" id="OC859401">
    <property type="protein sequence ID" value="CAD7627546.1"/>
    <property type="molecule type" value="Genomic_DNA"/>
</dbReference>
<keyword evidence="1" id="KW-0732">Signal</keyword>
<proteinExistence type="predicted"/>
<protein>
    <recommendedName>
        <fullName evidence="4">Phosphatidylethanolamine-binding protein</fullName>
    </recommendedName>
</protein>
<dbReference type="CDD" id="cd00866">
    <property type="entry name" value="PEBP_euk"/>
    <property type="match status" value="4"/>
</dbReference>
<dbReference type="SUPFAM" id="SSF49777">
    <property type="entry name" value="PEBP-like"/>
    <property type="match status" value="4"/>
</dbReference>
<sequence>FIDLTIVKMFVTVLGYLACIVFQNDHIVPDVINACPSTTSKITFPGKVAVNLGTHLTPDQTSQQPQVEWPTKCGGLYTLAMVDPDAPSRAEPTLRNWRHWLVMNIPGNKINKGDIISAFEGPEPPAGSGYHRYVFLVYEQKQGYIKPPSRDDDDDDHRGSFSIKDFATKYNLGEPVAITFSNNISVNLGNKLTPTQVKSQPRVEWPVVPGSLYTLTMLDLDVPSRANPAHRSVKHWMVINIPDANITDGYILDTFLESLPPRGSGLHRYVTLIYRQSHRIEGLVRNDTIESRLMFNMTKFALDNQLGEPVAGNFYHAQWDEYVDVVETDMMFRGAGIVPDVIDASPRERVKVTFPNNITVNLGTHLTPAQTSQQPAVEWPTVQCALYTLALVDLDAPSRADPIYRNVRHWLVMNIPGKQISYGNIIAGFVGPAPPVGTGVHRYVFLVYEQKQGYIEPPPRDDVNRHNFSMEDFATNYTLGEPQDKIVPDVLDACPRYTLKITFPSKASAKLGNELTLAQVKDEPRVVWPTTCGSLYTLAMMDADIPVTLRSAKHWLVVNIPGNNITDGDILAGFIPSGPPEGSGIHRYVTVVYRQPHRIDGLIRNDTIESRVSFDVTKFARNYKLGKPLAGNFYHAQWEKSSA</sequence>
<feature type="signal peptide" evidence="1">
    <location>
        <begin position="1"/>
        <end position="19"/>
    </location>
</feature>
<evidence type="ECO:0008006" key="4">
    <source>
        <dbReference type="Google" id="ProtNLM"/>
    </source>
</evidence>
<feature type="non-terminal residue" evidence="2">
    <location>
        <position position="643"/>
    </location>
</feature>
<dbReference type="EMBL" id="CAJPIZ010004826">
    <property type="protein sequence ID" value="CAG2107976.1"/>
    <property type="molecule type" value="Genomic_DNA"/>
</dbReference>
<evidence type="ECO:0000256" key="1">
    <source>
        <dbReference type="SAM" id="SignalP"/>
    </source>
</evidence>
<reference evidence="2" key="1">
    <citation type="submission" date="2020-11" db="EMBL/GenBank/DDBJ databases">
        <authorList>
            <person name="Tran Van P."/>
        </authorList>
    </citation>
    <scope>NUCLEOTIDE SEQUENCE</scope>
</reference>
<name>A0A7R9Q0D7_9ACAR</name>
<evidence type="ECO:0000313" key="2">
    <source>
        <dbReference type="EMBL" id="CAD7627546.1"/>
    </source>
</evidence>
<evidence type="ECO:0000313" key="3">
    <source>
        <dbReference type="Proteomes" id="UP000759131"/>
    </source>
</evidence>
<dbReference type="PANTHER" id="PTHR11362">
    <property type="entry name" value="PHOSPHATIDYLETHANOLAMINE-BINDING PROTEIN"/>
    <property type="match status" value="1"/>
</dbReference>
<organism evidence="2">
    <name type="scientific">Medioppia subpectinata</name>
    <dbReference type="NCBI Taxonomy" id="1979941"/>
    <lineage>
        <taxon>Eukaryota</taxon>
        <taxon>Metazoa</taxon>
        <taxon>Ecdysozoa</taxon>
        <taxon>Arthropoda</taxon>
        <taxon>Chelicerata</taxon>
        <taxon>Arachnida</taxon>
        <taxon>Acari</taxon>
        <taxon>Acariformes</taxon>
        <taxon>Sarcoptiformes</taxon>
        <taxon>Oribatida</taxon>
        <taxon>Brachypylina</taxon>
        <taxon>Oppioidea</taxon>
        <taxon>Oppiidae</taxon>
        <taxon>Medioppia</taxon>
    </lineage>
</organism>
<gene>
    <name evidence="2" type="ORF">OSB1V03_LOCUS7972</name>
</gene>